<organism evidence="1 2">
    <name type="scientific">Oryza sativa subsp. japonica</name>
    <name type="common">Rice</name>
    <dbReference type="NCBI Taxonomy" id="39947"/>
    <lineage>
        <taxon>Eukaryota</taxon>
        <taxon>Viridiplantae</taxon>
        <taxon>Streptophyta</taxon>
        <taxon>Embryophyta</taxon>
        <taxon>Tracheophyta</taxon>
        <taxon>Spermatophyta</taxon>
        <taxon>Magnoliopsida</taxon>
        <taxon>Liliopsida</taxon>
        <taxon>Poales</taxon>
        <taxon>Poaceae</taxon>
        <taxon>BOP clade</taxon>
        <taxon>Oryzoideae</taxon>
        <taxon>Oryzeae</taxon>
        <taxon>Oryzinae</taxon>
        <taxon>Oryza</taxon>
        <taxon>Oryza sativa</taxon>
    </lineage>
</organism>
<accession>A0A0P0X7R9</accession>
<keyword evidence="2" id="KW-1185">Reference proteome</keyword>
<feature type="non-terminal residue" evidence="1">
    <location>
        <position position="91"/>
    </location>
</feature>
<name>A0A0P0X7R9_ORYSJ</name>
<sequence>NILDERCLLTTQPPEVGDQEHSIADPIHHPVERVRILADEHVIPPLVPSPVRLPLQPHQQLLLRGLVAVRGLRRVGRIGGGRRWADRVDDE</sequence>
<dbReference type="PaxDb" id="39947-A0A0P0X7R9"/>
<reference evidence="1 2" key="3">
    <citation type="journal article" date="2013" name="Rice">
        <title>Improvement of the Oryza sativa Nipponbare reference genome using next generation sequence and optical map data.</title>
        <authorList>
            <person name="Kawahara Y."/>
            <person name="de la Bastide M."/>
            <person name="Hamilton J.P."/>
            <person name="Kanamori H."/>
            <person name="McCombie W.R."/>
            <person name="Ouyang S."/>
            <person name="Schwartz D.C."/>
            <person name="Tanaka T."/>
            <person name="Wu J."/>
            <person name="Zhou S."/>
            <person name="Childs K.L."/>
            <person name="Davidson R.M."/>
            <person name="Lin H."/>
            <person name="Quesada-Ocampo L."/>
            <person name="Vaillancourt B."/>
            <person name="Sakai H."/>
            <person name="Lee S.S."/>
            <person name="Kim J."/>
            <person name="Numa H."/>
            <person name="Itoh T."/>
            <person name="Buell C.R."/>
            <person name="Matsumoto T."/>
        </authorList>
    </citation>
    <scope>NUCLEOTIDE SEQUENCE [LARGE SCALE GENOMIC DNA]</scope>
    <source>
        <strain evidence="2">cv. Nipponbare</strain>
    </source>
</reference>
<reference evidence="1 2" key="2">
    <citation type="journal article" date="2013" name="Plant Cell Physiol.">
        <title>Rice Annotation Project Database (RAP-DB): an integrative and interactive database for rice genomics.</title>
        <authorList>
            <person name="Sakai H."/>
            <person name="Lee S.S."/>
            <person name="Tanaka T."/>
            <person name="Numa H."/>
            <person name="Kim J."/>
            <person name="Kawahara Y."/>
            <person name="Wakimoto H."/>
            <person name="Yang C.C."/>
            <person name="Iwamoto M."/>
            <person name="Abe T."/>
            <person name="Yamada Y."/>
            <person name="Muto A."/>
            <person name="Inokuchi H."/>
            <person name="Ikemura T."/>
            <person name="Matsumoto T."/>
            <person name="Sasaki T."/>
            <person name="Itoh T."/>
        </authorList>
    </citation>
    <scope>NUCLEOTIDE SEQUENCE [LARGE SCALE GENOMIC DNA]</scope>
    <source>
        <strain evidence="2">cv. Nipponbare</strain>
    </source>
</reference>
<dbReference type="InParanoid" id="A0A0P0X7R9"/>
<dbReference type="Gramene" id="Os07t0567025-00">
    <property type="protein sequence ID" value="Os07t0567025-00"/>
    <property type="gene ID" value="Os07g0567025"/>
</dbReference>
<evidence type="ECO:0000313" key="2">
    <source>
        <dbReference type="Proteomes" id="UP000059680"/>
    </source>
</evidence>
<dbReference type="AlphaFoldDB" id="A0A0P0X7R9"/>
<protein>
    <submittedName>
        <fullName evidence="1">Os07g0567025 protein</fullName>
    </submittedName>
</protein>
<feature type="non-terminal residue" evidence="1">
    <location>
        <position position="1"/>
    </location>
</feature>
<reference evidence="2" key="1">
    <citation type="journal article" date="2005" name="Nature">
        <title>The map-based sequence of the rice genome.</title>
        <authorList>
            <consortium name="International rice genome sequencing project (IRGSP)"/>
            <person name="Matsumoto T."/>
            <person name="Wu J."/>
            <person name="Kanamori H."/>
            <person name="Katayose Y."/>
            <person name="Fujisawa M."/>
            <person name="Namiki N."/>
            <person name="Mizuno H."/>
            <person name="Yamamoto K."/>
            <person name="Antonio B.A."/>
            <person name="Baba T."/>
            <person name="Sakata K."/>
            <person name="Nagamura Y."/>
            <person name="Aoki H."/>
            <person name="Arikawa K."/>
            <person name="Arita K."/>
            <person name="Bito T."/>
            <person name="Chiden Y."/>
            <person name="Fujitsuka N."/>
            <person name="Fukunaka R."/>
            <person name="Hamada M."/>
            <person name="Harada C."/>
            <person name="Hayashi A."/>
            <person name="Hijishita S."/>
            <person name="Honda M."/>
            <person name="Hosokawa S."/>
            <person name="Ichikawa Y."/>
            <person name="Idonuma A."/>
            <person name="Iijima M."/>
            <person name="Ikeda M."/>
            <person name="Ikeno M."/>
            <person name="Ito K."/>
            <person name="Ito S."/>
            <person name="Ito T."/>
            <person name="Ito Y."/>
            <person name="Ito Y."/>
            <person name="Iwabuchi A."/>
            <person name="Kamiya K."/>
            <person name="Karasawa W."/>
            <person name="Kurita K."/>
            <person name="Katagiri S."/>
            <person name="Kikuta A."/>
            <person name="Kobayashi H."/>
            <person name="Kobayashi N."/>
            <person name="Machita K."/>
            <person name="Maehara T."/>
            <person name="Masukawa M."/>
            <person name="Mizubayashi T."/>
            <person name="Mukai Y."/>
            <person name="Nagasaki H."/>
            <person name="Nagata Y."/>
            <person name="Naito S."/>
            <person name="Nakashima M."/>
            <person name="Nakama Y."/>
            <person name="Nakamichi Y."/>
            <person name="Nakamura M."/>
            <person name="Meguro A."/>
            <person name="Negishi M."/>
            <person name="Ohta I."/>
            <person name="Ohta T."/>
            <person name="Okamoto M."/>
            <person name="Ono N."/>
            <person name="Saji S."/>
            <person name="Sakaguchi M."/>
            <person name="Sakai K."/>
            <person name="Shibata M."/>
            <person name="Shimokawa T."/>
            <person name="Song J."/>
            <person name="Takazaki Y."/>
            <person name="Terasawa K."/>
            <person name="Tsugane M."/>
            <person name="Tsuji K."/>
            <person name="Ueda S."/>
            <person name="Waki K."/>
            <person name="Yamagata H."/>
            <person name="Yamamoto M."/>
            <person name="Yamamoto S."/>
            <person name="Yamane H."/>
            <person name="Yoshiki S."/>
            <person name="Yoshihara R."/>
            <person name="Yukawa K."/>
            <person name="Zhong H."/>
            <person name="Yano M."/>
            <person name="Yuan Q."/>
            <person name="Ouyang S."/>
            <person name="Liu J."/>
            <person name="Jones K.M."/>
            <person name="Gansberger K."/>
            <person name="Moffat K."/>
            <person name="Hill J."/>
            <person name="Bera J."/>
            <person name="Fadrosh D."/>
            <person name="Jin S."/>
            <person name="Johri S."/>
            <person name="Kim M."/>
            <person name="Overton L."/>
            <person name="Reardon M."/>
            <person name="Tsitrin T."/>
            <person name="Vuong H."/>
            <person name="Weaver B."/>
            <person name="Ciecko A."/>
            <person name="Tallon L."/>
            <person name="Jackson J."/>
            <person name="Pai G."/>
            <person name="Aken S.V."/>
            <person name="Utterback T."/>
            <person name="Reidmuller S."/>
            <person name="Feldblyum T."/>
            <person name="Hsiao J."/>
            <person name="Zismann V."/>
            <person name="Iobst S."/>
            <person name="de Vazeille A.R."/>
            <person name="Buell C.R."/>
            <person name="Ying K."/>
            <person name="Li Y."/>
            <person name="Lu T."/>
            <person name="Huang Y."/>
            <person name="Zhao Q."/>
            <person name="Feng Q."/>
            <person name="Zhang L."/>
            <person name="Zhu J."/>
            <person name="Weng Q."/>
            <person name="Mu J."/>
            <person name="Lu Y."/>
            <person name="Fan D."/>
            <person name="Liu Y."/>
            <person name="Guan J."/>
            <person name="Zhang Y."/>
            <person name="Yu S."/>
            <person name="Liu X."/>
            <person name="Zhang Y."/>
            <person name="Hong G."/>
            <person name="Han B."/>
            <person name="Choisne N."/>
            <person name="Demange N."/>
            <person name="Orjeda G."/>
            <person name="Samain S."/>
            <person name="Cattolico L."/>
            <person name="Pelletier E."/>
            <person name="Couloux A."/>
            <person name="Segurens B."/>
            <person name="Wincker P."/>
            <person name="D'Hont A."/>
            <person name="Scarpelli C."/>
            <person name="Weissenbach J."/>
            <person name="Salanoubat M."/>
            <person name="Quetier F."/>
            <person name="Yu Y."/>
            <person name="Kim H.R."/>
            <person name="Rambo T."/>
            <person name="Currie J."/>
            <person name="Collura K."/>
            <person name="Luo M."/>
            <person name="Yang T."/>
            <person name="Ammiraju J.S.S."/>
            <person name="Engler F."/>
            <person name="Soderlund C."/>
            <person name="Wing R.A."/>
            <person name="Palmer L.E."/>
            <person name="de la Bastide M."/>
            <person name="Spiegel L."/>
            <person name="Nascimento L."/>
            <person name="Zutavern T."/>
            <person name="O'Shaughnessy A."/>
            <person name="Dike S."/>
            <person name="Dedhia N."/>
            <person name="Preston R."/>
            <person name="Balija V."/>
            <person name="McCombie W.R."/>
            <person name="Chow T."/>
            <person name="Chen H."/>
            <person name="Chung M."/>
            <person name="Chen C."/>
            <person name="Shaw J."/>
            <person name="Wu H."/>
            <person name="Hsiao K."/>
            <person name="Chao Y."/>
            <person name="Chu M."/>
            <person name="Cheng C."/>
            <person name="Hour A."/>
            <person name="Lee P."/>
            <person name="Lin S."/>
            <person name="Lin Y."/>
            <person name="Liou J."/>
            <person name="Liu S."/>
            <person name="Hsing Y."/>
            <person name="Raghuvanshi S."/>
            <person name="Mohanty A."/>
            <person name="Bharti A.K."/>
            <person name="Gaur A."/>
            <person name="Gupta V."/>
            <person name="Kumar D."/>
            <person name="Ravi V."/>
            <person name="Vij S."/>
            <person name="Kapur A."/>
            <person name="Khurana P."/>
            <person name="Khurana P."/>
            <person name="Khurana J.P."/>
            <person name="Tyagi A.K."/>
            <person name="Gaikwad K."/>
            <person name="Singh A."/>
            <person name="Dalal V."/>
            <person name="Srivastava S."/>
            <person name="Dixit A."/>
            <person name="Pal A.K."/>
            <person name="Ghazi I.A."/>
            <person name="Yadav M."/>
            <person name="Pandit A."/>
            <person name="Bhargava A."/>
            <person name="Sureshbabu K."/>
            <person name="Batra K."/>
            <person name="Sharma T.R."/>
            <person name="Mohapatra T."/>
            <person name="Singh N.K."/>
            <person name="Messing J."/>
            <person name="Nelson A.B."/>
            <person name="Fuks G."/>
            <person name="Kavchok S."/>
            <person name="Keizer G."/>
            <person name="Linton E."/>
            <person name="Llaca V."/>
            <person name="Song R."/>
            <person name="Tanyolac B."/>
            <person name="Young S."/>
            <person name="Ho-Il K."/>
            <person name="Hahn J.H."/>
            <person name="Sangsakoo G."/>
            <person name="Vanavichit A."/>
            <person name="de Mattos Luiz.A.T."/>
            <person name="Zimmer P.D."/>
            <person name="Malone G."/>
            <person name="Dellagostin O."/>
            <person name="de Oliveira A.C."/>
            <person name="Bevan M."/>
            <person name="Bancroft I."/>
            <person name="Minx P."/>
            <person name="Cordum H."/>
            <person name="Wilson R."/>
            <person name="Cheng Z."/>
            <person name="Jin W."/>
            <person name="Jiang J."/>
            <person name="Leong S.A."/>
            <person name="Iwama H."/>
            <person name="Gojobori T."/>
            <person name="Itoh T."/>
            <person name="Niimura Y."/>
            <person name="Fujii Y."/>
            <person name="Habara T."/>
            <person name="Sakai H."/>
            <person name="Sato Y."/>
            <person name="Wilson G."/>
            <person name="Kumar K."/>
            <person name="McCouch S."/>
            <person name="Juretic N."/>
            <person name="Hoen D."/>
            <person name="Wright S."/>
            <person name="Bruskiewich R."/>
            <person name="Bureau T."/>
            <person name="Miyao A."/>
            <person name="Hirochika H."/>
            <person name="Nishikawa T."/>
            <person name="Kadowaki K."/>
            <person name="Sugiura M."/>
            <person name="Burr B."/>
            <person name="Sasaki T."/>
        </authorList>
    </citation>
    <scope>NUCLEOTIDE SEQUENCE [LARGE SCALE GENOMIC DNA]</scope>
    <source>
        <strain evidence="2">cv. Nipponbare</strain>
    </source>
</reference>
<proteinExistence type="predicted"/>
<dbReference type="Proteomes" id="UP000059680">
    <property type="component" value="Chromosome 7"/>
</dbReference>
<evidence type="ECO:0000313" key="1">
    <source>
        <dbReference type="EMBL" id="BAT02189.1"/>
    </source>
</evidence>
<gene>
    <name evidence="1" type="ordered locus">Os07g0567025</name>
    <name evidence="1" type="ORF">OSNPB_070567025</name>
</gene>
<dbReference type="EMBL" id="AP014963">
    <property type="protein sequence ID" value="BAT02189.1"/>
    <property type="molecule type" value="Genomic_DNA"/>
</dbReference>